<reference evidence="5 6" key="1">
    <citation type="journal article" date="2018" name="Nat. Genet.">
        <title>The Rosa genome provides new insights in the design of modern roses.</title>
        <authorList>
            <person name="Bendahmane M."/>
        </authorList>
    </citation>
    <scope>NUCLEOTIDE SEQUENCE [LARGE SCALE GENOMIC DNA]</scope>
    <source>
        <strain evidence="6">cv. Old Blush</strain>
    </source>
</reference>
<feature type="signal peptide" evidence="3">
    <location>
        <begin position="1"/>
        <end position="27"/>
    </location>
</feature>
<evidence type="ECO:0000256" key="3">
    <source>
        <dbReference type="SAM" id="SignalP"/>
    </source>
</evidence>
<dbReference type="SUPFAM" id="SSF54106">
    <property type="entry name" value="LysM domain"/>
    <property type="match status" value="1"/>
</dbReference>
<dbReference type="Proteomes" id="UP000238479">
    <property type="component" value="Chromosome 2"/>
</dbReference>
<comment type="caution">
    <text evidence="5">The sequence shown here is derived from an EMBL/GenBank/DDBJ whole genome shotgun (WGS) entry which is preliminary data.</text>
</comment>
<evidence type="ECO:0000313" key="5">
    <source>
        <dbReference type="EMBL" id="PRQ53008.1"/>
    </source>
</evidence>
<proteinExistence type="predicted"/>
<accession>A0A2P6S2W4</accession>
<dbReference type="OMA" id="VAMYLNF"/>
<dbReference type="InterPro" id="IPR052210">
    <property type="entry name" value="LysM1-like"/>
</dbReference>
<dbReference type="InterPro" id="IPR036779">
    <property type="entry name" value="LysM_dom_sf"/>
</dbReference>
<dbReference type="InterPro" id="IPR018392">
    <property type="entry name" value="LysM"/>
</dbReference>
<evidence type="ECO:0000256" key="2">
    <source>
        <dbReference type="ARBA" id="ARBA00023026"/>
    </source>
</evidence>
<feature type="chain" id="PRO_5015119633" evidence="3">
    <location>
        <begin position="28"/>
        <end position="89"/>
    </location>
</feature>
<keyword evidence="3" id="KW-0732">Signal</keyword>
<feature type="domain" description="LysM" evidence="4">
    <location>
        <begin position="41"/>
        <end position="85"/>
    </location>
</feature>
<dbReference type="STRING" id="74649.A0A2P6S2W4"/>
<keyword evidence="2" id="KW-0843">Virulence</keyword>
<dbReference type="PANTHER" id="PTHR34997">
    <property type="entry name" value="AM15"/>
    <property type="match status" value="1"/>
</dbReference>
<keyword evidence="1" id="KW-0147">Chitin-binding</keyword>
<evidence type="ECO:0000256" key="1">
    <source>
        <dbReference type="ARBA" id="ARBA00022669"/>
    </source>
</evidence>
<name>A0A2P6S2W4_ROSCH</name>
<keyword evidence="6" id="KW-1185">Reference proteome</keyword>
<sequence length="89" mass="9609">MALAMSNNKVAVLLVFCLFLIISSTESRQLGTGNGKPSCDFTYAVKPADTCADVIEDFALDSDFFFSINPNINCDALFVDQWLCVSGSA</sequence>
<dbReference type="PANTHER" id="PTHR34997:SF1">
    <property type="entry name" value="PEPTIDOGLYCAN-BINDING LYSIN DOMAIN"/>
    <property type="match status" value="1"/>
</dbReference>
<dbReference type="Gramene" id="PRQ53008">
    <property type="protein sequence ID" value="PRQ53008"/>
    <property type="gene ID" value="RchiOBHm_Chr2g0161751"/>
</dbReference>
<dbReference type="AlphaFoldDB" id="A0A2P6S2W4"/>
<organism evidence="5 6">
    <name type="scientific">Rosa chinensis</name>
    <name type="common">China rose</name>
    <dbReference type="NCBI Taxonomy" id="74649"/>
    <lineage>
        <taxon>Eukaryota</taxon>
        <taxon>Viridiplantae</taxon>
        <taxon>Streptophyta</taxon>
        <taxon>Embryophyta</taxon>
        <taxon>Tracheophyta</taxon>
        <taxon>Spermatophyta</taxon>
        <taxon>Magnoliopsida</taxon>
        <taxon>eudicotyledons</taxon>
        <taxon>Gunneridae</taxon>
        <taxon>Pentapetalae</taxon>
        <taxon>rosids</taxon>
        <taxon>fabids</taxon>
        <taxon>Rosales</taxon>
        <taxon>Rosaceae</taxon>
        <taxon>Rosoideae</taxon>
        <taxon>Rosoideae incertae sedis</taxon>
        <taxon>Rosa</taxon>
    </lineage>
</organism>
<dbReference type="EMBL" id="PDCK01000040">
    <property type="protein sequence ID" value="PRQ53008.1"/>
    <property type="molecule type" value="Genomic_DNA"/>
</dbReference>
<protein>
    <submittedName>
        <fullName evidence="5">Putative LysM domain-containing protein</fullName>
    </submittedName>
</protein>
<gene>
    <name evidence="5" type="ORF">RchiOBHm_Chr2g0161751</name>
</gene>
<dbReference type="PROSITE" id="PS51782">
    <property type="entry name" value="LYSM"/>
    <property type="match status" value="1"/>
</dbReference>
<evidence type="ECO:0000313" key="6">
    <source>
        <dbReference type="Proteomes" id="UP000238479"/>
    </source>
</evidence>
<dbReference type="CDD" id="cd00118">
    <property type="entry name" value="LysM"/>
    <property type="match status" value="1"/>
</dbReference>
<dbReference type="GO" id="GO:0008061">
    <property type="term" value="F:chitin binding"/>
    <property type="evidence" value="ECO:0007669"/>
    <property type="project" value="UniProtKB-KW"/>
</dbReference>
<evidence type="ECO:0000259" key="4">
    <source>
        <dbReference type="PROSITE" id="PS51782"/>
    </source>
</evidence>
<dbReference type="Gene3D" id="3.10.350.10">
    <property type="entry name" value="LysM domain"/>
    <property type="match status" value="1"/>
</dbReference>